<proteinExistence type="predicted"/>
<feature type="non-terminal residue" evidence="1">
    <location>
        <position position="53"/>
    </location>
</feature>
<evidence type="ECO:0000313" key="1">
    <source>
        <dbReference type="EMBL" id="CAG8780168.1"/>
    </source>
</evidence>
<feature type="non-terminal residue" evidence="1">
    <location>
        <position position="1"/>
    </location>
</feature>
<sequence length="53" mass="5748">GNKAPRHQLSAFPRFQIHHSLGSETGGLDVKFRILDRHSCAGGILRSLIGHGT</sequence>
<dbReference type="Proteomes" id="UP000789366">
    <property type="component" value="Unassembled WGS sequence"/>
</dbReference>
<organism evidence="1 2">
    <name type="scientific">Cetraspora pellucida</name>
    <dbReference type="NCBI Taxonomy" id="1433469"/>
    <lineage>
        <taxon>Eukaryota</taxon>
        <taxon>Fungi</taxon>
        <taxon>Fungi incertae sedis</taxon>
        <taxon>Mucoromycota</taxon>
        <taxon>Glomeromycotina</taxon>
        <taxon>Glomeromycetes</taxon>
        <taxon>Diversisporales</taxon>
        <taxon>Gigasporaceae</taxon>
        <taxon>Cetraspora</taxon>
    </lineage>
</organism>
<keyword evidence="2" id="KW-1185">Reference proteome</keyword>
<dbReference type="EMBL" id="CAJVPW010059905">
    <property type="protein sequence ID" value="CAG8780168.1"/>
    <property type="molecule type" value="Genomic_DNA"/>
</dbReference>
<evidence type="ECO:0000313" key="2">
    <source>
        <dbReference type="Proteomes" id="UP000789366"/>
    </source>
</evidence>
<protein>
    <submittedName>
        <fullName evidence="1">2929_t:CDS:1</fullName>
    </submittedName>
</protein>
<accession>A0ACA9R7E6</accession>
<name>A0ACA9R7E6_9GLOM</name>
<reference evidence="1" key="1">
    <citation type="submission" date="2021-06" db="EMBL/GenBank/DDBJ databases">
        <authorList>
            <person name="Kallberg Y."/>
            <person name="Tangrot J."/>
            <person name="Rosling A."/>
        </authorList>
    </citation>
    <scope>NUCLEOTIDE SEQUENCE</scope>
    <source>
        <strain evidence="1">28 12/20/2015</strain>
    </source>
</reference>
<gene>
    <name evidence="1" type="ORF">SPELUC_LOCUS16356</name>
</gene>
<comment type="caution">
    <text evidence="1">The sequence shown here is derived from an EMBL/GenBank/DDBJ whole genome shotgun (WGS) entry which is preliminary data.</text>
</comment>